<dbReference type="STRING" id="315423.SAMN04488020_11817"/>
<dbReference type="OrthoDB" id="494228at2"/>
<dbReference type="SUPFAM" id="SSF56935">
    <property type="entry name" value="Porins"/>
    <property type="match status" value="2"/>
</dbReference>
<evidence type="ECO:0000313" key="3">
    <source>
        <dbReference type="Proteomes" id="UP000193870"/>
    </source>
</evidence>
<accession>A0A1Y5TSA7</accession>
<evidence type="ECO:0000256" key="1">
    <source>
        <dbReference type="SAM" id="SignalP"/>
    </source>
</evidence>
<dbReference type="AlphaFoldDB" id="A0A1Y5TSA7"/>
<name>A0A1Y5TSA7_9RHOB</name>
<protein>
    <recommendedName>
        <fullName evidence="4">Porin domain-containing protein</fullName>
    </recommendedName>
</protein>
<proteinExistence type="predicted"/>
<keyword evidence="1" id="KW-0732">Signal</keyword>
<evidence type="ECO:0000313" key="2">
    <source>
        <dbReference type="EMBL" id="SLN70275.1"/>
    </source>
</evidence>
<keyword evidence="3" id="KW-1185">Reference proteome</keyword>
<dbReference type="RefSeq" id="WP_085855509.1">
    <property type="nucleotide sequence ID" value="NZ_FOPF01000018.1"/>
</dbReference>
<sequence length="525" mass="55864">MTHARCTLLAGTAFVALLSGPGRAEPPAEPFALIPTDLPGMSTGYLQPEATNEARIGTRQALGDDEVGTGVQLYDGAVSFRGYWPYQIGISAAAFDDPLSEPFEGNEQNFTLGSLGIDGKYSLYETARSAVAVEAGVTYLKYGFDGTEKEDLVAATLSLPATYRLSPTLFLNGEIGLTTFPDEAQDLPAPGARSFVALGAGWQPTDRVTVFGSAKAILREDDDGPEGDDNVIYTAGARYALTPQVAATGYVTNGLADTPVLDDLTYFPARDELVFGAALTYVPSGKRFNIPRYGETDVAAVDRAIVFGDGVTLMGPETIGSNELRLNLSAGTSGNSRLVAAISPDPDFQIEMFLEDYALDEDTDFRTEETEDIRYGFGARYQALSEAEGDFASLGARVILGRDIEEPTLGVLFGEAALAKEVAPRLELTANPKAAAFTGDEIYAFGLGAEYEISDRLHAVAEASVVSDDRDGIWAVGLRHTFPETLTAIDVYATNAAGRTGVGSMLAGETQIGASFIWQTPFRAF</sequence>
<dbReference type="EMBL" id="FWFV01000017">
    <property type="protein sequence ID" value="SLN70275.1"/>
    <property type="molecule type" value="Genomic_DNA"/>
</dbReference>
<feature type="signal peptide" evidence="1">
    <location>
        <begin position="1"/>
        <end position="24"/>
    </location>
</feature>
<gene>
    <name evidence="2" type="ORF">PAM7066_03560</name>
</gene>
<dbReference type="Proteomes" id="UP000193870">
    <property type="component" value="Unassembled WGS sequence"/>
</dbReference>
<feature type="chain" id="PRO_5010992118" description="Porin domain-containing protein" evidence="1">
    <location>
        <begin position="25"/>
        <end position="525"/>
    </location>
</feature>
<evidence type="ECO:0008006" key="4">
    <source>
        <dbReference type="Google" id="ProtNLM"/>
    </source>
</evidence>
<organism evidence="2 3">
    <name type="scientific">Palleronia marisminoris</name>
    <dbReference type="NCBI Taxonomy" id="315423"/>
    <lineage>
        <taxon>Bacteria</taxon>
        <taxon>Pseudomonadati</taxon>
        <taxon>Pseudomonadota</taxon>
        <taxon>Alphaproteobacteria</taxon>
        <taxon>Rhodobacterales</taxon>
        <taxon>Roseobacteraceae</taxon>
        <taxon>Palleronia</taxon>
    </lineage>
</organism>
<reference evidence="2 3" key="1">
    <citation type="submission" date="2017-03" db="EMBL/GenBank/DDBJ databases">
        <authorList>
            <person name="Afonso C.L."/>
            <person name="Miller P.J."/>
            <person name="Scott M.A."/>
            <person name="Spackman E."/>
            <person name="Goraichik I."/>
            <person name="Dimitrov K.M."/>
            <person name="Suarez D.L."/>
            <person name="Swayne D.E."/>
        </authorList>
    </citation>
    <scope>NUCLEOTIDE SEQUENCE [LARGE SCALE GENOMIC DNA]</scope>
    <source>
        <strain evidence="2 3">CECT 7066</strain>
    </source>
</reference>